<sequence>MPQTFSNASVTFTFTNPQDAEAKPISHRIDYLAENADTAALSTLGTAFATLYPDLDLTDISTTVESAITADAPATQGDDQTTDQPTQ</sequence>
<organism evidence="1 2">
    <name type="scientific">Lacticaseibacillus thailandensis DSM 22698 = JCM 13996</name>
    <dbReference type="NCBI Taxonomy" id="1423810"/>
    <lineage>
        <taxon>Bacteria</taxon>
        <taxon>Bacillati</taxon>
        <taxon>Bacillota</taxon>
        <taxon>Bacilli</taxon>
        <taxon>Lactobacillales</taxon>
        <taxon>Lactobacillaceae</taxon>
        <taxon>Lacticaseibacillus</taxon>
    </lineage>
</organism>
<evidence type="ECO:0000313" key="1">
    <source>
        <dbReference type="EMBL" id="KRM87775.1"/>
    </source>
</evidence>
<dbReference type="AlphaFoldDB" id="A0A0R2C7C2"/>
<reference evidence="1 2" key="1">
    <citation type="journal article" date="2015" name="Genome Announc.">
        <title>Expanding the biotechnology potential of lactobacilli through comparative genomics of 213 strains and associated genera.</title>
        <authorList>
            <person name="Sun Z."/>
            <person name="Harris H.M."/>
            <person name="McCann A."/>
            <person name="Guo C."/>
            <person name="Argimon S."/>
            <person name="Zhang W."/>
            <person name="Yang X."/>
            <person name="Jeffery I.B."/>
            <person name="Cooney J.C."/>
            <person name="Kagawa T.F."/>
            <person name="Liu W."/>
            <person name="Song Y."/>
            <person name="Salvetti E."/>
            <person name="Wrobel A."/>
            <person name="Rasinkangas P."/>
            <person name="Parkhill J."/>
            <person name="Rea M.C."/>
            <person name="O'Sullivan O."/>
            <person name="Ritari J."/>
            <person name="Douillard F.P."/>
            <person name="Paul Ross R."/>
            <person name="Yang R."/>
            <person name="Briner A.E."/>
            <person name="Felis G.E."/>
            <person name="de Vos W.M."/>
            <person name="Barrangou R."/>
            <person name="Klaenhammer T.R."/>
            <person name="Caufield P.W."/>
            <person name="Cui Y."/>
            <person name="Zhang H."/>
            <person name="O'Toole P.W."/>
        </authorList>
    </citation>
    <scope>NUCLEOTIDE SEQUENCE [LARGE SCALE GENOMIC DNA]</scope>
    <source>
        <strain evidence="1 2">DSM 22698</strain>
    </source>
</reference>
<evidence type="ECO:0000313" key="2">
    <source>
        <dbReference type="Proteomes" id="UP000051789"/>
    </source>
</evidence>
<dbReference type="OrthoDB" id="9929739at2"/>
<dbReference type="Proteomes" id="UP000051789">
    <property type="component" value="Unassembled WGS sequence"/>
</dbReference>
<dbReference type="EMBL" id="AYZK01000001">
    <property type="protein sequence ID" value="KRM87775.1"/>
    <property type="molecule type" value="Genomic_DNA"/>
</dbReference>
<dbReference type="PATRIC" id="fig|1423810.4.peg.50"/>
<proteinExistence type="predicted"/>
<dbReference type="STRING" id="1423810.FD19_GL000050"/>
<protein>
    <submittedName>
        <fullName evidence="1">Uncharacterized protein</fullName>
    </submittedName>
</protein>
<accession>A0A0R2C7C2</accession>
<name>A0A0R2C7C2_9LACO</name>
<dbReference type="RefSeq" id="WP_054749166.1">
    <property type="nucleotide sequence ID" value="NZ_AYZK01000001.1"/>
</dbReference>
<comment type="caution">
    <text evidence="1">The sequence shown here is derived from an EMBL/GenBank/DDBJ whole genome shotgun (WGS) entry which is preliminary data.</text>
</comment>
<gene>
    <name evidence="1" type="ORF">FD19_GL000050</name>
</gene>
<keyword evidence="2" id="KW-1185">Reference proteome</keyword>